<dbReference type="InterPro" id="IPR003661">
    <property type="entry name" value="HisK_dim/P_dom"/>
</dbReference>
<keyword evidence="9" id="KW-1133">Transmembrane helix</keyword>
<evidence type="ECO:0000256" key="6">
    <source>
        <dbReference type="ARBA" id="ARBA00022777"/>
    </source>
</evidence>
<name>A0A858BXU6_9FIRM</name>
<feature type="domain" description="Histidine kinase" evidence="10">
    <location>
        <begin position="262"/>
        <end position="480"/>
    </location>
</feature>
<evidence type="ECO:0000313" key="13">
    <source>
        <dbReference type="Proteomes" id="UP000466848"/>
    </source>
</evidence>
<dbReference type="GO" id="GO:0016020">
    <property type="term" value="C:membrane"/>
    <property type="evidence" value="ECO:0007669"/>
    <property type="project" value="UniProtKB-SubCell"/>
</dbReference>
<dbReference type="PANTHER" id="PTHR43711:SF1">
    <property type="entry name" value="HISTIDINE KINASE 1"/>
    <property type="match status" value="1"/>
</dbReference>
<keyword evidence="4" id="KW-0597">Phosphoprotein</keyword>
<proteinExistence type="predicted"/>
<dbReference type="CDD" id="cd00082">
    <property type="entry name" value="HisKA"/>
    <property type="match status" value="1"/>
</dbReference>
<dbReference type="FunFam" id="1.10.287.130:FF:000001">
    <property type="entry name" value="Two-component sensor histidine kinase"/>
    <property type="match status" value="1"/>
</dbReference>
<gene>
    <name evidence="12" type="ORF">Ami103574_13605</name>
</gene>
<evidence type="ECO:0000259" key="10">
    <source>
        <dbReference type="PROSITE" id="PS50109"/>
    </source>
</evidence>
<evidence type="ECO:0000256" key="8">
    <source>
        <dbReference type="ARBA" id="ARBA00023136"/>
    </source>
</evidence>
<dbReference type="SUPFAM" id="SSF158472">
    <property type="entry name" value="HAMP domain-like"/>
    <property type="match status" value="1"/>
</dbReference>
<comment type="catalytic activity">
    <reaction evidence="1">
        <text>ATP + protein L-histidine = ADP + protein N-phospho-L-histidine.</text>
        <dbReference type="EC" id="2.7.13.3"/>
    </reaction>
</comment>
<dbReference type="RefSeq" id="WP_163067500.1">
    <property type="nucleotide sequence ID" value="NZ_CP048649.1"/>
</dbReference>
<dbReference type="AlphaFoldDB" id="A0A858BXU6"/>
<dbReference type="InterPro" id="IPR036097">
    <property type="entry name" value="HisK_dim/P_sf"/>
</dbReference>
<evidence type="ECO:0000256" key="2">
    <source>
        <dbReference type="ARBA" id="ARBA00004370"/>
    </source>
</evidence>
<dbReference type="PRINTS" id="PR00344">
    <property type="entry name" value="BCTRLSENSOR"/>
</dbReference>
<keyword evidence="9" id="KW-0812">Transmembrane</keyword>
<dbReference type="Gene3D" id="6.10.340.10">
    <property type="match status" value="1"/>
</dbReference>
<dbReference type="SMART" id="SM00387">
    <property type="entry name" value="HATPase_c"/>
    <property type="match status" value="1"/>
</dbReference>
<comment type="subcellular location">
    <subcellularLocation>
        <location evidence="2">Membrane</location>
    </subcellularLocation>
</comment>
<keyword evidence="6 12" id="KW-0418">Kinase</keyword>
<dbReference type="InterPro" id="IPR036890">
    <property type="entry name" value="HATPase_C_sf"/>
</dbReference>
<dbReference type="Proteomes" id="UP000466848">
    <property type="component" value="Chromosome"/>
</dbReference>
<dbReference type="Gene3D" id="3.30.565.10">
    <property type="entry name" value="Histidine kinase-like ATPase, C-terminal domain"/>
    <property type="match status" value="1"/>
</dbReference>
<protein>
    <recommendedName>
        <fullName evidence="3">histidine kinase</fullName>
        <ecNumber evidence="3">2.7.13.3</ecNumber>
    </recommendedName>
</protein>
<dbReference type="InterPro" id="IPR003660">
    <property type="entry name" value="HAMP_dom"/>
</dbReference>
<keyword evidence="8 9" id="KW-0472">Membrane</keyword>
<accession>A0A858BXU6</accession>
<evidence type="ECO:0000256" key="1">
    <source>
        <dbReference type="ARBA" id="ARBA00000085"/>
    </source>
</evidence>
<dbReference type="PROSITE" id="PS50109">
    <property type="entry name" value="HIS_KIN"/>
    <property type="match status" value="1"/>
</dbReference>
<evidence type="ECO:0000256" key="9">
    <source>
        <dbReference type="SAM" id="Phobius"/>
    </source>
</evidence>
<sequence>MKARLLRKIHFDKNSINYKLWAYFVLFAALLLSLLWLLQIFFLNTYYQEMKITETNRIATVIAEKYGTEDFVDTIRSLSISNDMYIQIETDDAILFSPGNESGRMPIYMYLPEMSTVRKLLFQDNQQSASVIIPEKGPGNGDRKTLAYASFLERTADSKVILYIFSPLFPVDSTVGILRNQLIYVTIISLSIAFSLSIYLSNRISKPIRSITKSAERLAAGEYGVPFEGGHYTEIIQLSETLNMTSAELKKTDELRKDLIANVSHDLRTPLTMVKSYAEMIRDLSGDNPEKRRAHLEVIIEEADRLNLLVSDLLDLSQLQTNVTPLEKSDFDLAEAAQSIINSLGVYESRDGYKFNLEVPAEPAMVNADENKIKRVLANLLNNGVKYCGADKEVDIRITSQGNTVRCEVSDHGMGISPEEINQIWERYYKTSTHHVRATRGTGLGLSIVKEIMQLHGGRYGVESKEGEGSTFYVELDRER</sequence>
<evidence type="ECO:0000256" key="5">
    <source>
        <dbReference type="ARBA" id="ARBA00022679"/>
    </source>
</evidence>
<dbReference type="InterPro" id="IPR050736">
    <property type="entry name" value="Sensor_HK_Regulatory"/>
</dbReference>
<keyword evidence="13" id="KW-1185">Reference proteome</keyword>
<dbReference type="Pfam" id="PF02518">
    <property type="entry name" value="HATPase_c"/>
    <property type="match status" value="1"/>
</dbReference>
<dbReference type="SMART" id="SM00304">
    <property type="entry name" value="HAMP"/>
    <property type="match status" value="1"/>
</dbReference>
<dbReference type="PROSITE" id="PS50885">
    <property type="entry name" value="HAMP"/>
    <property type="match status" value="1"/>
</dbReference>
<dbReference type="SMART" id="SM00388">
    <property type="entry name" value="HisKA"/>
    <property type="match status" value="1"/>
</dbReference>
<dbReference type="InterPro" id="IPR003594">
    <property type="entry name" value="HATPase_dom"/>
</dbReference>
<dbReference type="Pfam" id="PF00672">
    <property type="entry name" value="HAMP"/>
    <property type="match status" value="1"/>
</dbReference>
<evidence type="ECO:0000313" key="12">
    <source>
        <dbReference type="EMBL" id="QIB70262.1"/>
    </source>
</evidence>
<dbReference type="SUPFAM" id="SSF55874">
    <property type="entry name" value="ATPase domain of HSP90 chaperone/DNA topoisomerase II/histidine kinase"/>
    <property type="match status" value="1"/>
</dbReference>
<evidence type="ECO:0000256" key="4">
    <source>
        <dbReference type="ARBA" id="ARBA00022553"/>
    </source>
</evidence>
<dbReference type="GO" id="GO:0000155">
    <property type="term" value="F:phosphorelay sensor kinase activity"/>
    <property type="evidence" value="ECO:0007669"/>
    <property type="project" value="InterPro"/>
</dbReference>
<dbReference type="InterPro" id="IPR005467">
    <property type="entry name" value="His_kinase_dom"/>
</dbReference>
<dbReference type="FunFam" id="3.30.565.10:FF:000006">
    <property type="entry name" value="Sensor histidine kinase WalK"/>
    <property type="match status" value="1"/>
</dbReference>
<dbReference type="Gene3D" id="1.10.287.130">
    <property type="match status" value="1"/>
</dbReference>
<dbReference type="InterPro" id="IPR004358">
    <property type="entry name" value="Sig_transdc_His_kin-like_C"/>
</dbReference>
<evidence type="ECO:0000259" key="11">
    <source>
        <dbReference type="PROSITE" id="PS50885"/>
    </source>
</evidence>
<dbReference type="EC" id="2.7.13.3" evidence="3"/>
<feature type="transmembrane region" description="Helical" evidence="9">
    <location>
        <begin position="20"/>
        <end position="42"/>
    </location>
</feature>
<dbReference type="CDD" id="cd06225">
    <property type="entry name" value="HAMP"/>
    <property type="match status" value="1"/>
</dbReference>
<keyword evidence="5" id="KW-0808">Transferase</keyword>
<dbReference type="SUPFAM" id="SSF47384">
    <property type="entry name" value="Homodimeric domain of signal transducing histidine kinase"/>
    <property type="match status" value="1"/>
</dbReference>
<dbReference type="CDD" id="cd00075">
    <property type="entry name" value="HATPase"/>
    <property type="match status" value="1"/>
</dbReference>
<dbReference type="PANTHER" id="PTHR43711">
    <property type="entry name" value="TWO-COMPONENT HISTIDINE KINASE"/>
    <property type="match status" value="1"/>
</dbReference>
<dbReference type="KEGG" id="abut:Ami103574_13605"/>
<organism evidence="12 13">
    <name type="scientific">Aminipila butyrica</name>
    <dbReference type="NCBI Taxonomy" id="433296"/>
    <lineage>
        <taxon>Bacteria</taxon>
        <taxon>Bacillati</taxon>
        <taxon>Bacillota</taxon>
        <taxon>Clostridia</taxon>
        <taxon>Peptostreptococcales</taxon>
        <taxon>Anaerovoracaceae</taxon>
        <taxon>Aminipila</taxon>
    </lineage>
</organism>
<dbReference type="Pfam" id="PF00512">
    <property type="entry name" value="HisKA"/>
    <property type="match status" value="1"/>
</dbReference>
<evidence type="ECO:0000256" key="3">
    <source>
        <dbReference type="ARBA" id="ARBA00012438"/>
    </source>
</evidence>
<feature type="domain" description="HAMP" evidence="11">
    <location>
        <begin position="202"/>
        <end position="254"/>
    </location>
</feature>
<keyword evidence="7" id="KW-0902">Two-component regulatory system</keyword>
<evidence type="ECO:0000256" key="7">
    <source>
        <dbReference type="ARBA" id="ARBA00023012"/>
    </source>
</evidence>
<dbReference type="EMBL" id="CP048649">
    <property type="protein sequence ID" value="QIB70262.1"/>
    <property type="molecule type" value="Genomic_DNA"/>
</dbReference>
<reference evidence="12 13" key="1">
    <citation type="submission" date="2020-02" db="EMBL/GenBank/DDBJ databases">
        <authorList>
            <person name="Kim Y.B."/>
            <person name="Roh S.W."/>
        </authorList>
    </citation>
    <scope>NUCLEOTIDE SEQUENCE [LARGE SCALE GENOMIC DNA]</scope>
    <source>
        <strain evidence="12 13">DSM 103574</strain>
    </source>
</reference>